<evidence type="ECO:0000313" key="5">
    <source>
        <dbReference type="Proteomes" id="UP000005951"/>
    </source>
</evidence>
<reference evidence="4 5" key="1">
    <citation type="journal article" date="2013" name="Genome Announc.">
        <title>Draft Genome Sequence of Rhodococcus opacus Strain M213 Shows a Diverse Catabolic Potential.</title>
        <authorList>
            <person name="Pathak A."/>
            <person name="Green S.J."/>
            <person name="Ogram A."/>
            <person name="Chauhan A."/>
        </authorList>
    </citation>
    <scope>NUCLEOTIDE SEQUENCE [LARGE SCALE GENOMIC DNA]</scope>
    <source>
        <strain evidence="4 5">M213</strain>
    </source>
</reference>
<evidence type="ECO:0000259" key="3">
    <source>
        <dbReference type="Pfam" id="PF19305"/>
    </source>
</evidence>
<evidence type="ECO:0000256" key="1">
    <source>
        <dbReference type="ARBA" id="ARBA00006174"/>
    </source>
</evidence>
<feature type="domain" description="MmgE/PrpD C-terminal" evidence="3">
    <location>
        <begin position="186"/>
        <end position="342"/>
    </location>
</feature>
<dbReference type="InterPro" id="IPR042188">
    <property type="entry name" value="MmgE/PrpD_sf_2"/>
</dbReference>
<comment type="caution">
    <text evidence="4">The sequence shown here is derived from an EMBL/GenBank/DDBJ whole genome shotgun (WGS) entry which is preliminary data.</text>
</comment>
<gene>
    <name evidence="4" type="ORF">WSS_A29319</name>
</gene>
<dbReference type="GO" id="GO:0016829">
    <property type="term" value="F:lyase activity"/>
    <property type="evidence" value="ECO:0007669"/>
    <property type="project" value="InterPro"/>
</dbReference>
<dbReference type="InterPro" id="IPR005656">
    <property type="entry name" value="MmgE_PrpD"/>
</dbReference>
<evidence type="ECO:0000259" key="2">
    <source>
        <dbReference type="Pfam" id="PF03972"/>
    </source>
</evidence>
<comment type="similarity">
    <text evidence="1">Belongs to the PrpD family.</text>
</comment>
<dbReference type="Pfam" id="PF19305">
    <property type="entry name" value="MmgE_PrpD_C"/>
    <property type="match status" value="1"/>
</dbReference>
<dbReference type="Gene3D" id="1.10.4100.10">
    <property type="entry name" value="2-methylcitrate dehydratase PrpD"/>
    <property type="match status" value="1"/>
</dbReference>
<dbReference type="InterPro" id="IPR036148">
    <property type="entry name" value="MmgE/PrpD_sf"/>
</dbReference>
<dbReference type="Pfam" id="PF03972">
    <property type="entry name" value="MmgE_PrpD_N"/>
    <property type="match status" value="1"/>
</dbReference>
<feature type="domain" description="MmgE/PrpD N-terminal" evidence="2">
    <location>
        <begin position="1"/>
        <end position="162"/>
    </location>
</feature>
<protein>
    <recommendedName>
        <fullName evidence="6">MmgE/PrpD family protein</fullName>
    </recommendedName>
</protein>
<evidence type="ECO:0008006" key="6">
    <source>
        <dbReference type="Google" id="ProtNLM"/>
    </source>
</evidence>
<organism evidence="4 5">
    <name type="scientific">Rhodococcus opacus M213</name>
    <dbReference type="NCBI Taxonomy" id="1129896"/>
    <lineage>
        <taxon>Bacteria</taxon>
        <taxon>Bacillati</taxon>
        <taxon>Actinomycetota</taxon>
        <taxon>Actinomycetes</taxon>
        <taxon>Mycobacteriales</taxon>
        <taxon>Nocardiaceae</taxon>
        <taxon>Rhodococcus</taxon>
    </lineage>
</organism>
<sequence>MAHALDFDDTLDEAALHTGVAVIPAVLAAAEASGTANGEQLIESIVCGTEILGRLGMGVLNSPGDWGWVYTSALGSIGAAAAVAKLLGGDEDVIWNAMGIAYSESAGNCQTSTEGTLAKRLQPGLAAGSGVRAAELAMAGLTGPREFVNGKYGLASLYFRGEYDSSRAVRTLGSEWLIDRLAFKPYPCCRAIHGALDLVLEAVNAGKLRPETLRSMRIGGSAGVHKDLGLPLEQKRRPASLVDCQFSTPWLVALVTVLGRGLKVQDMGPFHEADPEVTRVVDLVSTYSDPRIGVLEGAQKAVLSFETLDGETYETMTNAFYGSPEDPMSDATLIAKFDDCASMAETPLRPEAAAAVRNSIMKLEDIQGATAIREILAPLRRG</sequence>
<name>K8XPV9_RHOOP</name>
<dbReference type="InterPro" id="IPR045337">
    <property type="entry name" value="MmgE_PrpD_C"/>
</dbReference>
<dbReference type="Gene3D" id="3.30.1330.120">
    <property type="entry name" value="2-methylcitrate dehydratase PrpD"/>
    <property type="match status" value="1"/>
</dbReference>
<dbReference type="AlphaFoldDB" id="K8XPV9"/>
<dbReference type="InterPro" id="IPR042183">
    <property type="entry name" value="MmgE/PrpD_sf_1"/>
</dbReference>
<dbReference type="Proteomes" id="UP000005951">
    <property type="component" value="Unassembled WGS sequence"/>
</dbReference>
<proteinExistence type="inferred from homology"/>
<dbReference type="SUPFAM" id="SSF103378">
    <property type="entry name" value="2-methylcitrate dehydratase PrpD"/>
    <property type="match status" value="1"/>
</dbReference>
<dbReference type="PANTHER" id="PTHR16943:SF8">
    <property type="entry name" value="2-METHYLCITRATE DEHYDRATASE"/>
    <property type="match status" value="1"/>
</dbReference>
<dbReference type="EMBL" id="AJYC02000090">
    <property type="protein sequence ID" value="EKT79070.1"/>
    <property type="molecule type" value="Genomic_DNA"/>
</dbReference>
<dbReference type="PANTHER" id="PTHR16943">
    <property type="entry name" value="2-METHYLCITRATE DEHYDRATASE-RELATED"/>
    <property type="match status" value="1"/>
</dbReference>
<evidence type="ECO:0000313" key="4">
    <source>
        <dbReference type="EMBL" id="EKT79070.1"/>
    </source>
</evidence>
<accession>K8XPV9</accession>
<dbReference type="InterPro" id="IPR045336">
    <property type="entry name" value="MmgE_PrpD_N"/>
</dbReference>